<dbReference type="AlphaFoldDB" id="A0A8T8XGR1"/>
<keyword evidence="3" id="KW-1185">Reference proteome</keyword>
<dbReference type="RefSeq" id="XP_025532868.1">
    <property type="nucleotide sequence ID" value="XM_025671000.1"/>
</dbReference>
<dbReference type="GeneID" id="37174692"/>
<dbReference type="EMBL" id="KZ824771">
    <property type="protein sequence ID" value="RAH86974.1"/>
    <property type="molecule type" value="Genomic_DNA"/>
</dbReference>
<evidence type="ECO:0000313" key="2">
    <source>
        <dbReference type="EMBL" id="RAH86974.1"/>
    </source>
</evidence>
<reference evidence="2 3" key="1">
    <citation type="submission" date="2018-02" db="EMBL/GenBank/DDBJ databases">
        <title>The genomes of Aspergillus section Nigri reveals drivers in fungal speciation.</title>
        <authorList>
            <consortium name="DOE Joint Genome Institute"/>
            <person name="Vesth T.C."/>
            <person name="Nybo J."/>
            <person name="Theobald S."/>
            <person name="Brandl J."/>
            <person name="Frisvad J.C."/>
            <person name="Nielsen K.F."/>
            <person name="Lyhne E.K."/>
            <person name="Kogle M.E."/>
            <person name="Kuo A."/>
            <person name="Riley R."/>
            <person name="Clum A."/>
            <person name="Nolan M."/>
            <person name="Lipzen A."/>
            <person name="Salamov A."/>
            <person name="Henrissat B."/>
            <person name="Wiebenga A."/>
            <person name="De vries R.P."/>
            <person name="Grigoriev I.V."/>
            <person name="Mortensen U.H."/>
            <person name="Andersen M.R."/>
            <person name="Baker S.E."/>
        </authorList>
    </citation>
    <scope>NUCLEOTIDE SEQUENCE [LARGE SCALE GENOMIC DNA]</scope>
    <source>
        <strain evidence="2 3">CBS 114.51</strain>
    </source>
</reference>
<feature type="chain" id="PRO_5035940103" description="Secreted protein" evidence="1">
    <location>
        <begin position="22"/>
        <end position="80"/>
    </location>
</feature>
<gene>
    <name evidence="2" type="ORF">BO86DRAFT_384956</name>
</gene>
<organism evidence="2 3">
    <name type="scientific">Aspergillus japonicus CBS 114.51</name>
    <dbReference type="NCBI Taxonomy" id="1448312"/>
    <lineage>
        <taxon>Eukaryota</taxon>
        <taxon>Fungi</taxon>
        <taxon>Dikarya</taxon>
        <taxon>Ascomycota</taxon>
        <taxon>Pezizomycotina</taxon>
        <taxon>Eurotiomycetes</taxon>
        <taxon>Eurotiomycetidae</taxon>
        <taxon>Eurotiales</taxon>
        <taxon>Aspergillaceae</taxon>
        <taxon>Aspergillus</taxon>
        <taxon>Aspergillus subgen. Circumdati</taxon>
    </lineage>
</organism>
<sequence length="80" mass="8686">MAVLAGCLGVWVLSLPCVSDFAGLVQVRAVAIQSSKTQSRYSILGCQIPTENRPWGLFQIQGIAIALNCGDTSRRDRLHK</sequence>
<feature type="signal peptide" evidence="1">
    <location>
        <begin position="1"/>
        <end position="21"/>
    </location>
</feature>
<evidence type="ECO:0008006" key="4">
    <source>
        <dbReference type="Google" id="ProtNLM"/>
    </source>
</evidence>
<keyword evidence="1" id="KW-0732">Signal</keyword>
<evidence type="ECO:0000256" key="1">
    <source>
        <dbReference type="SAM" id="SignalP"/>
    </source>
</evidence>
<dbReference type="Proteomes" id="UP000249497">
    <property type="component" value="Unassembled WGS sequence"/>
</dbReference>
<protein>
    <recommendedName>
        <fullName evidence="4">Secreted protein</fullName>
    </recommendedName>
</protein>
<evidence type="ECO:0000313" key="3">
    <source>
        <dbReference type="Proteomes" id="UP000249497"/>
    </source>
</evidence>
<accession>A0A8T8XGR1</accession>
<proteinExistence type="predicted"/>
<name>A0A8T8XGR1_ASPJA</name>